<proteinExistence type="predicted"/>
<gene>
    <name evidence="2" type="ORF">SLS63_013441</name>
</gene>
<sequence>MAGEDGSNSRDGGAKKQRTEAEKRRRTKQQRKQRARKADQHREQGQMLRQLSAAATNECRFYYATTHDSADCPDKEVIQARDKHKLDRRLQIRQAKEEKAAASVEKVHIHESIRAVFAAQLKEGSPLTSLTLAELYQGICHQKLSNTLSEDEEND</sequence>
<feature type="compositionally biased region" description="Basic residues" evidence="1">
    <location>
        <begin position="24"/>
        <end position="35"/>
    </location>
</feature>
<evidence type="ECO:0000313" key="2">
    <source>
        <dbReference type="EMBL" id="KAK7708671.1"/>
    </source>
</evidence>
<feature type="region of interest" description="Disordered" evidence="1">
    <location>
        <begin position="1"/>
        <end position="46"/>
    </location>
</feature>
<reference evidence="2 3" key="1">
    <citation type="submission" date="2024-02" db="EMBL/GenBank/DDBJ databases">
        <title>De novo assembly and annotation of 12 fungi associated with fruit tree decline syndrome in Ontario, Canada.</title>
        <authorList>
            <person name="Sulman M."/>
            <person name="Ellouze W."/>
            <person name="Ilyukhin E."/>
        </authorList>
    </citation>
    <scope>NUCLEOTIDE SEQUENCE [LARGE SCALE GENOMIC DNA]</scope>
    <source>
        <strain evidence="2 3">M169</strain>
    </source>
</reference>
<name>A0ABR1NNI4_DIAER</name>
<dbReference type="Proteomes" id="UP001430848">
    <property type="component" value="Unassembled WGS sequence"/>
</dbReference>
<keyword evidence="3" id="KW-1185">Reference proteome</keyword>
<comment type="caution">
    <text evidence="2">The sequence shown here is derived from an EMBL/GenBank/DDBJ whole genome shotgun (WGS) entry which is preliminary data.</text>
</comment>
<feature type="compositionally biased region" description="Basic and acidic residues" evidence="1">
    <location>
        <begin position="12"/>
        <end position="23"/>
    </location>
</feature>
<organism evidence="2 3">
    <name type="scientific">Diaporthe eres</name>
    <name type="common">Phomopsis oblonga</name>
    <dbReference type="NCBI Taxonomy" id="83184"/>
    <lineage>
        <taxon>Eukaryota</taxon>
        <taxon>Fungi</taxon>
        <taxon>Dikarya</taxon>
        <taxon>Ascomycota</taxon>
        <taxon>Pezizomycotina</taxon>
        <taxon>Sordariomycetes</taxon>
        <taxon>Sordariomycetidae</taxon>
        <taxon>Diaporthales</taxon>
        <taxon>Diaporthaceae</taxon>
        <taxon>Diaporthe</taxon>
        <taxon>Diaporthe eres species complex</taxon>
    </lineage>
</organism>
<protein>
    <recommendedName>
        <fullName evidence="4">BZIP domain-containing protein</fullName>
    </recommendedName>
</protein>
<evidence type="ECO:0008006" key="4">
    <source>
        <dbReference type="Google" id="ProtNLM"/>
    </source>
</evidence>
<dbReference type="EMBL" id="JAKNSF020000181">
    <property type="protein sequence ID" value="KAK7708671.1"/>
    <property type="molecule type" value="Genomic_DNA"/>
</dbReference>
<evidence type="ECO:0000313" key="3">
    <source>
        <dbReference type="Proteomes" id="UP001430848"/>
    </source>
</evidence>
<evidence type="ECO:0000256" key="1">
    <source>
        <dbReference type="SAM" id="MobiDB-lite"/>
    </source>
</evidence>
<accession>A0ABR1NNI4</accession>